<keyword evidence="9" id="KW-1185">Reference proteome</keyword>
<evidence type="ECO:0000256" key="6">
    <source>
        <dbReference type="ARBA" id="ARBA00022840"/>
    </source>
</evidence>
<comment type="similarity">
    <text evidence="1">Belongs to the CoaE family.</text>
</comment>
<evidence type="ECO:0000256" key="7">
    <source>
        <dbReference type="ARBA" id="ARBA00022993"/>
    </source>
</evidence>
<comment type="caution">
    <text evidence="8">The sequence shown here is derived from an EMBL/GenBank/DDBJ whole genome shotgun (WGS) entry which is preliminary data.</text>
</comment>
<accession>A0A2V3J2P3</accession>
<dbReference type="NCBIfam" id="TIGR00152">
    <property type="entry name" value="dephospho-CoA kinase"/>
    <property type="match status" value="1"/>
</dbReference>
<dbReference type="GO" id="GO:0015937">
    <property type="term" value="P:coenzyme A biosynthetic process"/>
    <property type="evidence" value="ECO:0007669"/>
    <property type="project" value="UniProtKB-KW"/>
</dbReference>
<keyword evidence="6" id="KW-0067">ATP-binding</keyword>
<evidence type="ECO:0000256" key="5">
    <source>
        <dbReference type="ARBA" id="ARBA00022777"/>
    </source>
</evidence>
<dbReference type="PANTHER" id="PTHR10695:SF46">
    <property type="entry name" value="BIFUNCTIONAL COENZYME A SYNTHASE-RELATED"/>
    <property type="match status" value="1"/>
</dbReference>
<dbReference type="EMBL" id="NBIV01000012">
    <property type="protein sequence ID" value="PXF48678.1"/>
    <property type="molecule type" value="Genomic_DNA"/>
</dbReference>
<dbReference type="GO" id="GO:0005524">
    <property type="term" value="F:ATP binding"/>
    <property type="evidence" value="ECO:0007669"/>
    <property type="project" value="UniProtKB-KW"/>
</dbReference>
<evidence type="ECO:0000256" key="1">
    <source>
        <dbReference type="ARBA" id="ARBA00009018"/>
    </source>
</evidence>
<dbReference type="AlphaFoldDB" id="A0A2V3J2P3"/>
<organism evidence="8 9">
    <name type="scientific">Gracilariopsis chorda</name>
    <dbReference type="NCBI Taxonomy" id="448386"/>
    <lineage>
        <taxon>Eukaryota</taxon>
        <taxon>Rhodophyta</taxon>
        <taxon>Florideophyceae</taxon>
        <taxon>Rhodymeniophycidae</taxon>
        <taxon>Gracilariales</taxon>
        <taxon>Gracilariaceae</taxon>
        <taxon>Gracilariopsis</taxon>
    </lineage>
</organism>
<dbReference type="HAMAP" id="MF_00376">
    <property type="entry name" value="Dephospho_CoA_kinase"/>
    <property type="match status" value="1"/>
</dbReference>
<dbReference type="PANTHER" id="PTHR10695">
    <property type="entry name" value="DEPHOSPHO-COA KINASE-RELATED"/>
    <property type="match status" value="1"/>
</dbReference>
<protein>
    <submittedName>
        <fullName evidence="8">Dephospho-CoA kinase domain-containing protein</fullName>
    </submittedName>
</protein>
<dbReference type="InterPro" id="IPR001977">
    <property type="entry name" value="Depp_CoAkinase"/>
</dbReference>
<evidence type="ECO:0000313" key="9">
    <source>
        <dbReference type="Proteomes" id="UP000247409"/>
    </source>
</evidence>
<dbReference type="FunFam" id="3.40.50.300:FF:000991">
    <property type="entry name" value="Dephospho-CoA kinase"/>
    <property type="match status" value="1"/>
</dbReference>
<dbReference type="Gene3D" id="3.40.50.300">
    <property type="entry name" value="P-loop containing nucleotide triphosphate hydrolases"/>
    <property type="match status" value="1"/>
</dbReference>
<evidence type="ECO:0000256" key="2">
    <source>
        <dbReference type="ARBA" id="ARBA00022490"/>
    </source>
</evidence>
<dbReference type="Pfam" id="PF01121">
    <property type="entry name" value="CoaE"/>
    <property type="match status" value="1"/>
</dbReference>
<dbReference type="SUPFAM" id="SSF52540">
    <property type="entry name" value="P-loop containing nucleoside triphosphate hydrolases"/>
    <property type="match status" value="1"/>
</dbReference>
<dbReference type="CDD" id="cd02022">
    <property type="entry name" value="DPCK"/>
    <property type="match status" value="1"/>
</dbReference>
<keyword evidence="4" id="KW-0547">Nucleotide-binding</keyword>
<keyword evidence="5 8" id="KW-0418">Kinase</keyword>
<reference evidence="8 9" key="1">
    <citation type="journal article" date="2018" name="Mol. Biol. Evol.">
        <title>Analysis of the draft genome of the red seaweed Gracilariopsis chorda provides insights into genome size evolution in Rhodophyta.</title>
        <authorList>
            <person name="Lee J."/>
            <person name="Yang E.C."/>
            <person name="Graf L."/>
            <person name="Yang J.H."/>
            <person name="Qiu H."/>
            <person name="Zel Zion U."/>
            <person name="Chan C.X."/>
            <person name="Stephens T.G."/>
            <person name="Weber A.P.M."/>
            <person name="Boo G.H."/>
            <person name="Boo S.M."/>
            <person name="Kim K.M."/>
            <person name="Shin Y."/>
            <person name="Jung M."/>
            <person name="Lee S.J."/>
            <person name="Yim H.S."/>
            <person name="Lee J.H."/>
            <person name="Bhattacharya D."/>
            <person name="Yoon H.S."/>
        </authorList>
    </citation>
    <scope>NUCLEOTIDE SEQUENCE [LARGE SCALE GENOMIC DNA]</scope>
    <source>
        <strain evidence="8 9">SKKU-2015</strain>
        <tissue evidence="8">Whole body</tissue>
    </source>
</reference>
<keyword evidence="3" id="KW-0808">Transferase</keyword>
<dbReference type="GO" id="GO:0004140">
    <property type="term" value="F:dephospho-CoA kinase activity"/>
    <property type="evidence" value="ECO:0007669"/>
    <property type="project" value="InterPro"/>
</dbReference>
<proteinExistence type="inferred from homology"/>
<name>A0A2V3J2P3_9FLOR</name>
<dbReference type="PROSITE" id="PS51219">
    <property type="entry name" value="DPCK"/>
    <property type="match status" value="1"/>
</dbReference>
<dbReference type="OrthoDB" id="247245at2759"/>
<dbReference type="STRING" id="448386.A0A2V3J2P3"/>
<evidence type="ECO:0000256" key="4">
    <source>
        <dbReference type="ARBA" id="ARBA00022741"/>
    </source>
</evidence>
<gene>
    <name evidence="8" type="ORF">BWQ96_01530</name>
</gene>
<dbReference type="InterPro" id="IPR027417">
    <property type="entry name" value="P-loop_NTPase"/>
</dbReference>
<sequence>MPKIVGLTGGIASGKSTVSGIWSDHDVTIIDADKIAREVVQPGKPAYWLIKRTFGTGVLHQDGTLNRRELGKLVFSNPGHRTVLNRITHPFIIFSMLSRLFVAVFIKWKTIVVLDTPLLFESGTLLPFCAAIVVVSCDPEQQLERMLKRDAHLGMTEDEANRRLASQIPLAEKARRATYVINNTGEMDQLRENAVHVLDRLKPSKAGEFAFRGLVLVGIAKIVFRLSQR</sequence>
<evidence type="ECO:0000256" key="3">
    <source>
        <dbReference type="ARBA" id="ARBA00022679"/>
    </source>
</evidence>
<keyword evidence="2" id="KW-0963">Cytoplasm</keyword>
<evidence type="ECO:0000313" key="8">
    <source>
        <dbReference type="EMBL" id="PXF48678.1"/>
    </source>
</evidence>
<dbReference type="Proteomes" id="UP000247409">
    <property type="component" value="Unassembled WGS sequence"/>
</dbReference>
<keyword evidence="7" id="KW-0173">Coenzyme A biosynthesis</keyword>